<keyword evidence="5" id="KW-0479">Metal-binding</keyword>
<dbReference type="PANTHER" id="PTHR11669:SF0">
    <property type="entry name" value="PROTEIN STICHEL-LIKE 2"/>
    <property type="match status" value="1"/>
</dbReference>
<comment type="subunit">
    <text evidence="11">DNA polymerase III contains a core (composed of alpha, epsilon and theta chains) that associates with a tau subunit. This core dimerizes to form the POLIII' complex. PolIII' associates with the gamma complex (composed of gamma, delta, delta', psi and chi chains) and with the beta chain to form the complete DNA polymerase III complex.</text>
</comment>
<dbReference type="GO" id="GO:0003677">
    <property type="term" value="F:DNA binding"/>
    <property type="evidence" value="ECO:0007669"/>
    <property type="project" value="InterPro"/>
</dbReference>
<evidence type="ECO:0000256" key="5">
    <source>
        <dbReference type="ARBA" id="ARBA00022723"/>
    </source>
</evidence>
<dbReference type="GO" id="GO:0003887">
    <property type="term" value="F:DNA-directed DNA polymerase activity"/>
    <property type="evidence" value="ECO:0007669"/>
    <property type="project" value="UniProtKB-KW"/>
</dbReference>
<keyword evidence="6 11" id="KW-0547">Nucleotide-binding</keyword>
<dbReference type="GO" id="GO:0046872">
    <property type="term" value="F:metal ion binding"/>
    <property type="evidence" value="ECO:0007669"/>
    <property type="project" value="UniProtKB-KW"/>
</dbReference>
<dbReference type="InterPro" id="IPR050238">
    <property type="entry name" value="DNA_Rep/Repair_Clamp_Loader"/>
</dbReference>
<dbReference type="InterPro" id="IPR001270">
    <property type="entry name" value="ClpA/B"/>
</dbReference>
<proteinExistence type="inferred from homology"/>
<reference evidence="14" key="1">
    <citation type="submission" date="2020-10" db="EMBL/GenBank/DDBJ databases">
        <authorList>
            <person name="Gilroy R."/>
        </authorList>
    </citation>
    <scope>NUCLEOTIDE SEQUENCE</scope>
    <source>
        <strain evidence="14">G3-3990</strain>
    </source>
</reference>
<dbReference type="InterPro" id="IPR003593">
    <property type="entry name" value="AAA+_ATPase"/>
</dbReference>
<dbReference type="GO" id="GO:0006261">
    <property type="term" value="P:DNA-templated DNA replication"/>
    <property type="evidence" value="ECO:0007669"/>
    <property type="project" value="TreeGrafter"/>
</dbReference>
<dbReference type="Proteomes" id="UP000823641">
    <property type="component" value="Unassembled WGS sequence"/>
</dbReference>
<gene>
    <name evidence="11" type="primary">dnaX</name>
    <name evidence="14" type="ORF">IAA73_09890</name>
</gene>
<evidence type="ECO:0000313" key="14">
    <source>
        <dbReference type="EMBL" id="MBO8460630.1"/>
    </source>
</evidence>
<keyword evidence="7" id="KW-0862">Zinc</keyword>
<keyword evidence="3 11" id="KW-0548">Nucleotidyltransferase</keyword>
<dbReference type="CDD" id="cd00009">
    <property type="entry name" value="AAA"/>
    <property type="match status" value="1"/>
</dbReference>
<dbReference type="Pfam" id="PF22608">
    <property type="entry name" value="DNAX_ATPase_lid"/>
    <property type="match status" value="1"/>
</dbReference>
<dbReference type="GO" id="GO:0005524">
    <property type="term" value="F:ATP binding"/>
    <property type="evidence" value="ECO:0007669"/>
    <property type="project" value="UniProtKB-KW"/>
</dbReference>
<keyword evidence="4 11" id="KW-0235">DNA replication</keyword>
<comment type="catalytic activity">
    <reaction evidence="10 11">
        <text>DNA(n) + a 2'-deoxyribonucleoside 5'-triphosphate = DNA(n+1) + diphosphate</text>
        <dbReference type="Rhea" id="RHEA:22508"/>
        <dbReference type="Rhea" id="RHEA-COMP:17339"/>
        <dbReference type="Rhea" id="RHEA-COMP:17340"/>
        <dbReference type="ChEBI" id="CHEBI:33019"/>
        <dbReference type="ChEBI" id="CHEBI:61560"/>
        <dbReference type="ChEBI" id="CHEBI:173112"/>
        <dbReference type="EC" id="2.7.7.7"/>
    </reaction>
</comment>
<dbReference type="EMBL" id="JADIMG010000092">
    <property type="protein sequence ID" value="MBO8460630.1"/>
    <property type="molecule type" value="Genomic_DNA"/>
</dbReference>
<evidence type="ECO:0000256" key="11">
    <source>
        <dbReference type="RuleBase" id="RU364063"/>
    </source>
</evidence>
<dbReference type="FunFam" id="1.10.8.60:FF:000013">
    <property type="entry name" value="DNA polymerase III subunit gamma/tau"/>
    <property type="match status" value="1"/>
</dbReference>
<evidence type="ECO:0000256" key="12">
    <source>
        <dbReference type="SAM" id="MobiDB-lite"/>
    </source>
</evidence>
<dbReference type="PRINTS" id="PR00300">
    <property type="entry name" value="CLPPROTEASEA"/>
</dbReference>
<evidence type="ECO:0000256" key="7">
    <source>
        <dbReference type="ARBA" id="ARBA00022833"/>
    </source>
</evidence>
<dbReference type="AlphaFoldDB" id="A0A9D9HV87"/>
<evidence type="ECO:0000256" key="2">
    <source>
        <dbReference type="ARBA" id="ARBA00022679"/>
    </source>
</evidence>
<evidence type="ECO:0000256" key="3">
    <source>
        <dbReference type="ARBA" id="ARBA00022695"/>
    </source>
</evidence>
<keyword evidence="9 11" id="KW-0239">DNA-directed DNA polymerase</keyword>
<evidence type="ECO:0000256" key="9">
    <source>
        <dbReference type="ARBA" id="ARBA00022932"/>
    </source>
</evidence>
<dbReference type="Gene3D" id="3.40.50.300">
    <property type="entry name" value="P-loop containing nucleotide triphosphate hydrolases"/>
    <property type="match status" value="1"/>
</dbReference>
<protein>
    <recommendedName>
        <fullName evidence="11">DNA polymerase III subunit gamma/tau</fullName>
        <ecNumber evidence="11">2.7.7.7</ecNumber>
    </recommendedName>
</protein>
<feature type="domain" description="AAA+ ATPase" evidence="13">
    <location>
        <begin position="38"/>
        <end position="181"/>
    </location>
</feature>
<dbReference type="Pfam" id="PF12169">
    <property type="entry name" value="DNA_pol3_gamma3"/>
    <property type="match status" value="1"/>
</dbReference>
<evidence type="ECO:0000256" key="1">
    <source>
        <dbReference type="ARBA" id="ARBA00006360"/>
    </source>
</evidence>
<evidence type="ECO:0000256" key="6">
    <source>
        <dbReference type="ARBA" id="ARBA00022741"/>
    </source>
</evidence>
<feature type="region of interest" description="Disordered" evidence="12">
    <location>
        <begin position="377"/>
        <end position="446"/>
    </location>
</feature>
<comment type="function">
    <text evidence="11">DNA polymerase III is a complex, multichain enzyme responsible for most of the replicative synthesis in bacteria. This DNA polymerase also exhibits 3' to 5' exonuclease activity.</text>
</comment>
<evidence type="ECO:0000259" key="13">
    <source>
        <dbReference type="SMART" id="SM00382"/>
    </source>
</evidence>
<dbReference type="SUPFAM" id="SSF48019">
    <property type="entry name" value="post-AAA+ oligomerization domain-like"/>
    <property type="match status" value="1"/>
</dbReference>
<name>A0A9D9HV87_9BACT</name>
<accession>A0A9D9HV87</accession>
<dbReference type="EC" id="2.7.7.7" evidence="11"/>
<dbReference type="InterPro" id="IPR022754">
    <property type="entry name" value="DNA_pol_III_gamma-3"/>
</dbReference>
<evidence type="ECO:0000256" key="8">
    <source>
        <dbReference type="ARBA" id="ARBA00022840"/>
    </source>
</evidence>
<keyword evidence="8 11" id="KW-0067">ATP-binding</keyword>
<evidence type="ECO:0000256" key="10">
    <source>
        <dbReference type="ARBA" id="ARBA00049244"/>
    </source>
</evidence>
<dbReference type="NCBIfam" id="TIGR02397">
    <property type="entry name" value="dnaX_nterm"/>
    <property type="match status" value="1"/>
</dbReference>
<dbReference type="InterPro" id="IPR045085">
    <property type="entry name" value="HLD_clamp_pol_III_gamma_tau"/>
</dbReference>
<dbReference type="Gene3D" id="1.20.272.10">
    <property type="match status" value="1"/>
</dbReference>
<dbReference type="Gene3D" id="1.10.8.60">
    <property type="match status" value="1"/>
</dbReference>
<dbReference type="GO" id="GO:0009360">
    <property type="term" value="C:DNA polymerase III complex"/>
    <property type="evidence" value="ECO:0007669"/>
    <property type="project" value="InterPro"/>
</dbReference>
<dbReference type="InterPro" id="IPR027417">
    <property type="entry name" value="P-loop_NTPase"/>
</dbReference>
<dbReference type="PANTHER" id="PTHR11669">
    <property type="entry name" value="REPLICATION FACTOR C / DNA POLYMERASE III GAMMA-TAU SUBUNIT"/>
    <property type="match status" value="1"/>
</dbReference>
<sequence length="598" mass="66821">MESFVVSARKYRPSTFETVVGQHTLTQTLKNAIKSNHLAHAYLFCGPRGVGKTTCARIFAKTINCQHLTDDFEPCNECESCKAFNEQRSYNIHELDAASNNSVDDIRSLIEQVRIPPQIGKYSVYIVDEVHMLSQGAFNAFLKTLEEPPAHAIFILATTEKHKILPTILSRCQIYDFNRITIPDTVGYLQKIAQKEQINIDVEALNVIAQKSDGGMRDALSIFDQLVNFCGTSISYQDAISTLNVLDYEYYFRLVDCALASDVSGALLLFNEVLSKGFEGQHFVDGLGSHLRDVMVSKDVATIALLEKGENVAKRYAEQAAKTPLPFLYKALQMVGDVSLNYRLSRNKRLTVEILLIKLCQIMGPVEVEPLQQKPIAPISSSPQKSPQKTAGGNEGVDKETATSPQRAQVERSVDSASAPEKAPEAVSQVKKNVRQAPATSPQTFHRSISINVGNYVGQAETAVGNIHNSASREKRHKPFDEEQLRKAWADSIDEVAEADDRLKSIMYRREPVMVAADMAEIVLENNSQESDMKTIETKLVQFIRDQIENDDFTLRFRIAESQEKAPVAYTSEDKMKLFVQKNSAVSLLKESFKLQLE</sequence>
<dbReference type="SUPFAM" id="SSF52540">
    <property type="entry name" value="P-loop containing nucleoside triphosphate hydrolases"/>
    <property type="match status" value="1"/>
</dbReference>
<feature type="compositionally biased region" description="Low complexity" evidence="12">
    <location>
        <begin position="377"/>
        <end position="389"/>
    </location>
</feature>
<dbReference type="CDD" id="cd18137">
    <property type="entry name" value="HLD_clamp_pol_III_gamma_tau"/>
    <property type="match status" value="1"/>
</dbReference>
<reference evidence="14" key="2">
    <citation type="journal article" date="2021" name="PeerJ">
        <title>Extensive microbial diversity within the chicken gut microbiome revealed by metagenomics and culture.</title>
        <authorList>
            <person name="Gilroy R."/>
            <person name="Ravi A."/>
            <person name="Getino M."/>
            <person name="Pursley I."/>
            <person name="Horton D.L."/>
            <person name="Alikhan N.F."/>
            <person name="Baker D."/>
            <person name="Gharbi K."/>
            <person name="Hall N."/>
            <person name="Watson M."/>
            <person name="Adriaenssens E.M."/>
            <person name="Foster-Nyarko E."/>
            <person name="Jarju S."/>
            <person name="Secka A."/>
            <person name="Antonio M."/>
            <person name="Oren A."/>
            <person name="Chaudhuri R.R."/>
            <person name="La Ragione R."/>
            <person name="Hildebrand F."/>
            <person name="Pallen M.J."/>
        </authorList>
    </citation>
    <scope>NUCLEOTIDE SEQUENCE</scope>
    <source>
        <strain evidence="14">G3-3990</strain>
    </source>
</reference>
<dbReference type="FunFam" id="3.40.50.300:FF:000014">
    <property type="entry name" value="DNA polymerase III subunit gamma/tau"/>
    <property type="match status" value="1"/>
</dbReference>
<keyword evidence="2 11" id="KW-0808">Transferase</keyword>
<comment type="similarity">
    <text evidence="1 11">Belongs to the DnaX/STICHEL family.</text>
</comment>
<evidence type="ECO:0000313" key="15">
    <source>
        <dbReference type="Proteomes" id="UP000823641"/>
    </source>
</evidence>
<dbReference type="Pfam" id="PF13177">
    <property type="entry name" value="DNA_pol3_delta2"/>
    <property type="match status" value="1"/>
</dbReference>
<dbReference type="InterPro" id="IPR008921">
    <property type="entry name" value="DNA_pol3_clamp-load_cplx_C"/>
</dbReference>
<organism evidence="14 15">
    <name type="scientific">Candidatus Gallipaludibacter merdavium</name>
    <dbReference type="NCBI Taxonomy" id="2840839"/>
    <lineage>
        <taxon>Bacteria</taxon>
        <taxon>Pseudomonadati</taxon>
        <taxon>Bacteroidota</taxon>
        <taxon>Bacteroidia</taxon>
        <taxon>Bacteroidales</taxon>
        <taxon>Candidatus Gallipaludibacter</taxon>
    </lineage>
</organism>
<comment type="caution">
    <text evidence="14">The sequence shown here is derived from an EMBL/GenBank/DDBJ whole genome shotgun (WGS) entry which is preliminary data.</text>
</comment>
<dbReference type="NCBIfam" id="NF004046">
    <property type="entry name" value="PRK05563.1"/>
    <property type="match status" value="1"/>
</dbReference>
<dbReference type="SMART" id="SM00382">
    <property type="entry name" value="AAA"/>
    <property type="match status" value="1"/>
</dbReference>
<evidence type="ECO:0000256" key="4">
    <source>
        <dbReference type="ARBA" id="ARBA00022705"/>
    </source>
</evidence>
<dbReference type="InterPro" id="IPR012763">
    <property type="entry name" value="DNA_pol_III_sug/sutau_N"/>
</dbReference>
<dbReference type="NCBIfam" id="NF011531">
    <property type="entry name" value="PRK14971.1"/>
    <property type="match status" value="1"/>
</dbReference>